<organism evidence="1 2">
    <name type="scientific">Asparagus officinalis</name>
    <name type="common">Garden asparagus</name>
    <dbReference type="NCBI Taxonomy" id="4686"/>
    <lineage>
        <taxon>Eukaryota</taxon>
        <taxon>Viridiplantae</taxon>
        <taxon>Streptophyta</taxon>
        <taxon>Embryophyta</taxon>
        <taxon>Tracheophyta</taxon>
        <taxon>Spermatophyta</taxon>
        <taxon>Magnoliopsida</taxon>
        <taxon>Liliopsida</taxon>
        <taxon>Asparagales</taxon>
        <taxon>Asparagaceae</taxon>
        <taxon>Asparagoideae</taxon>
        <taxon>Asparagus</taxon>
    </lineage>
</organism>
<protein>
    <submittedName>
        <fullName evidence="1">Uncharacterized protein</fullName>
    </submittedName>
</protein>
<gene>
    <name evidence="1" type="ORF">A4U43_C04F11450</name>
</gene>
<dbReference type="Gramene" id="ONK71699">
    <property type="protein sequence ID" value="ONK71699"/>
    <property type="gene ID" value="A4U43_C04F11450"/>
</dbReference>
<dbReference type="AlphaFoldDB" id="A0A5P1F4I7"/>
<evidence type="ECO:0000313" key="2">
    <source>
        <dbReference type="Proteomes" id="UP000243459"/>
    </source>
</evidence>
<reference evidence="2" key="1">
    <citation type="journal article" date="2017" name="Nat. Commun.">
        <title>The asparagus genome sheds light on the origin and evolution of a young Y chromosome.</title>
        <authorList>
            <person name="Harkess A."/>
            <person name="Zhou J."/>
            <person name="Xu C."/>
            <person name="Bowers J.E."/>
            <person name="Van der Hulst R."/>
            <person name="Ayyampalayam S."/>
            <person name="Mercati F."/>
            <person name="Riccardi P."/>
            <person name="McKain M.R."/>
            <person name="Kakrana A."/>
            <person name="Tang H."/>
            <person name="Ray J."/>
            <person name="Groenendijk J."/>
            <person name="Arikit S."/>
            <person name="Mathioni S.M."/>
            <person name="Nakano M."/>
            <person name="Shan H."/>
            <person name="Telgmann-Rauber A."/>
            <person name="Kanno A."/>
            <person name="Yue Z."/>
            <person name="Chen H."/>
            <person name="Li W."/>
            <person name="Chen Y."/>
            <person name="Xu X."/>
            <person name="Zhang Y."/>
            <person name="Luo S."/>
            <person name="Chen H."/>
            <person name="Gao J."/>
            <person name="Mao Z."/>
            <person name="Pires J.C."/>
            <person name="Luo M."/>
            <person name="Kudrna D."/>
            <person name="Wing R.A."/>
            <person name="Meyers B.C."/>
            <person name="Yi K."/>
            <person name="Kong H."/>
            <person name="Lavrijsen P."/>
            <person name="Sunseri F."/>
            <person name="Falavigna A."/>
            <person name="Ye Y."/>
            <person name="Leebens-Mack J.H."/>
            <person name="Chen G."/>
        </authorList>
    </citation>
    <scope>NUCLEOTIDE SEQUENCE [LARGE SCALE GENOMIC DNA]</scope>
    <source>
        <strain evidence="2">cv. DH0086</strain>
    </source>
</reference>
<name>A0A5P1F4I7_ASPOF</name>
<sequence>MSTVPAQFPKCAAAGFGAAAAAVTVTAAVFGQSLYNNQSKFSGLQKSRGSTVPSWPPRSHSQAAAVASDTTSVRDPSNYGAIPISRAALAAAITSISERRQFKHEQQQQQQ</sequence>
<evidence type="ECO:0000313" key="1">
    <source>
        <dbReference type="EMBL" id="ONK71699.1"/>
    </source>
</evidence>
<dbReference type="Proteomes" id="UP000243459">
    <property type="component" value="Chromosome 4"/>
</dbReference>
<proteinExistence type="predicted"/>
<keyword evidence="2" id="KW-1185">Reference proteome</keyword>
<accession>A0A5P1F4I7</accession>
<dbReference type="EMBL" id="CM007384">
    <property type="protein sequence ID" value="ONK71699.1"/>
    <property type="molecule type" value="Genomic_DNA"/>
</dbReference>